<evidence type="ECO:0000313" key="2">
    <source>
        <dbReference type="Proteomes" id="UP000397656"/>
    </source>
</evidence>
<evidence type="ECO:0000313" key="1">
    <source>
        <dbReference type="EMBL" id="QOT82221.1"/>
    </source>
</evidence>
<name>A0A643FSK1_9BURK</name>
<geneLocation type="plasmid" evidence="1 2">
    <name>pRK1-3</name>
</geneLocation>
<dbReference type="GeneID" id="98407084"/>
<dbReference type="AlphaFoldDB" id="A0A643FSK1"/>
<reference evidence="1 2" key="1">
    <citation type="submission" date="2020-10" db="EMBL/GenBank/DDBJ databases">
        <title>Complete genome sequence of Cupriavidus basilensis CCUG 49340T.</title>
        <authorList>
            <person name="Salva-Serra F."/>
            <person name="Donoso R.A."/>
            <person name="Cho K.H."/>
            <person name="Yoo J.A."/>
            <person name="Lee K."/>
            <person name="Yoon S.-H."/>
            <person name="Perez-Pantoja D."/>
            <person name="Moore E.R.B."/>
        </authorList>
    </citation>
    <scope>NUCLEOTIDE SEQUENCE [LARGE SCALE GENOMIC DNA]</scope>
    <source>
        <strain evidence="2">CCUG 49340</strain>
        <plasmid evidence="1 2">pRK1-3</plasmid>
    </source>
</reference>
<evidence type="ECO:0008006" key="3">
    <source>
        <dbReference type="Google" id="ProtNLM"/>
    </source>
</evidence>
<organism evidence="1 2">
    <name type="scientific">Cupriavidus basilensis</name>
    <dbReference type="NCBI Taxonomy" id="68895"/>
    <lineage>
        <taxon>Bacteria</taxon>
        <taxon>Pseudomonadati</taxon>
        <taxon>Pseudomonadota</taxon>
        <taxon>Betaproteobacteria</taxon>
        <taxon>Burkholderiales</taxon>
        <taxon>Burkholderiaceae</taxon>
        <taxon>Cupriavidus</taxon>
    </lineage>
</organism>
<sequence length="108" mass="11497">MKRLLGSALIIVGVLAGCGNNSGSEYLGKWVNVKSEKRSLEIERNGDSFMVRNTGPSFIDGKPETKNIPATYANGVLKVSMGMGDITLAIDKASGNLTDGSVEYKKTN</sequence>
<accession>A0A643FSK1</accession>
<dbReference type="PROSITE" id="PS51257">
    <property type="entry name" value="PROKAR_LIPOPROTEIN"/>
    <property type="match status" value="1"/>
</dbReference>
<dbReference type="EMBL" id="CP062807">
    <property type="protein sequence ID" value="QOT82221.1"/>
    <property type="molecule type" value="Genomic_DNA"/>
</dbReference>
<gene>
    <name evidence="1" type="ORF">F7R26_039625</name>
</gene>
<protein>
    <recommendedName>
        <fullName evidence="3">Lipoprotein</fullName>
    </recommendedName>
</protein>
<keyword evidence="1" id="KW-0614">Plasmid</keyword>
<proteinExistence type="predicted"/>
<dbReference type="RefSeq" id="WP_150986920.1">
    <property type="nucleotide sequence ID" value="NZ_CP062807.1"/>
</dbReference>
<dbReference type="Proteomes" id="UP000397656">
    <property type="component" value="Plasmid pRK1-3"/>
</dbReference>